<comment type="caution">
    <text evidence="2">The sequence shown here is derived from an EMBL/GenBank/DDBJ whole genome shotgun (WGS) entry which is preliminary data.</text>
</comment>
<dbReference type="AlphaFoldDB" id="A0AAN9SCY3"/>
<feature type="region of interest" description="Disordered" evidence="1">
    <location>
        <begin position="24"/>
        <end position="66"/>
    </location>
</feature>
<dbReference type="Proteomes" id="UP001386955">
    <property type="component" value="Unassembled WGS sequence"/>
</dbReference>
<evidence type="ECO:0000256" key="1">
    <source>
        <dbReference type="SAM" id="MobiDB-lite"/>
    </source>
</evidence>
<sequence length="66" mass="7355">MRGLKRVGSETRIFLVSKSSATSNFEASRKKIDNNLGQGGGEDSEHHYIKKRVEKPKSPPGSFYES</sequence>
<organism evidence="2 3">
    <name type="scientific">Psophocarpus tetragonolobus</name>
    <name type="common">Winged bean</name>
    <name type="synonym">Dolichos tetragonolobus</name>
    <dbReference type="NCBI Taxonomy" id="3891"/>
    <lineage>
        <taxon>Eukaryota</taxon>
        <taxon>Viridiplantae</taxon>
        <taxon>Streptophyta</taxon>
        <taxon>Embryophyta</taxon>
        <taxon>Tracheophyta</taxon>
        <taxon>Spermatophyta</taxon>
        <taxon>Magnoliopsida</taxon>
        <taxon>eudicotyledons</taxon>
        <taxon>Gunneridae</taxon>
        <taxon>Pentapetalae</taxon>
        <taxon>rosids</taxon>
        <taxon>fabids</taxon>
        <taxon>Fabales</taxon>
        <taxon>Fabaceae</taxon>
        <taxon>Papilionoideae</taxon>
        <taxon>50 kb inversion clade</taxon>
        <taxon>NPAAA clade</taxon>
        <taxon>indigoferoid/millettioid clade</taxon>
        <taxon>Phaseoleae</taxon>
        <taxon>Psophocarpus</taxon>
    </lineage>
</organism>
<protein>
    <submittedName>
        <fullName evidence="2">Uncharacterized protein</fullName>
    </submittedName>
</protein>
<evidence type="ECO:0000313" key="2">
    <source>
        <dbReference type="EMBL" id="KAK7393617.1"/>
    </source>
</evidence>
<name>A0AAN9SCY3_PSOTE</name>
<dbReference type="EMBL" id="JAYMYS010000005">
    <property type="protein sequence ID" value="KAK7393617.1"/>
    <property type="molecule type" value="Genomic_DNA"/>
</dbReference>
<keyword evidence="3" id="KW-1185">Reference proteome</keyword>
<evidence type="ECO:0000313" key="3">
    <source>
        <dbReference type="Proteomes" id="UP001386955"/>
    </source>
</evidence>
<proteinExistence type="predicted"/>
<accession>A0AAN9SCY3</accession>
<reference evidence="2 3" key="1">
    <citation type="submission" date="2024-01" db="EMBL/GenBank/DDBJ databases">
        <title>The genomes of 5 underutilized Papilionoideae crops provide insights into root nodulation and disease resistanc.</title>
        <authorList>
            <person name="Jiang F."/>
        </authorList>
    </citation>
    <scope>NUCLEOTIDE SEQUENCE [LARGE SCALE GENOMIC DNA]</scope>
    <source>
        <strain evidence="2">DUOXIRENSHENG_FW03</strain>
        <tissue evidence="2">Leaves</tissue>
    </source>
</reference>
<gene>
    <name evidence="2" type="ORF">VNO78_22175</name>
</gene>